<dbReference type="EMBL" id="CP002214">
    <property type="protein sequence ID" value="ADO59975.1"/>
    <property type="molecule type" value="Genomic_DNA"/>
</dbReference>
<proteinExistence type="predicted"/>
<dbReference type="KEGG" id="ppm:PPSC2_28305"/>
<dbReference type="PATRIC" id="fig|886882.15.peg.6002"/>
<evidence type="ECO:0000313" key="1">
    <source>
        <dbReference type="EMBL" id="ADO59975.1"/>
    </source>
</evidence>
<dbReference type="HOGENOM" id="CLU_1968398_0_0_9"/>
<organism evidence="1 2">
    <name type="scientific">Paenibacillus polymyxa (strain SC2)</name>
    <name type="common">Bacillus polymyxa</name>
    <dbReference type="NCBI Taxonomy" id="886882"/>
    <lineage>
        <taxon>Bacteria</taxon>
        <taxon>Bacillati</taxon>
        <taxon>Bacillota</taxon>
        <taxon>Bacilli</taxon>
        <taxon>Bacillales</taxon>
        <taxon>Paenibacillaceae</taxon>
        <taxon>Paenibacillus</taxon>
    </lineage>
</organism>
<dbReference type="RefSeq" id="WP_013386389.1">
    <property type="nucleotide sequence ID" value="NC_014628.2"/>
</dbReference>
<evidence type="ECO:0000313" key="2">
    <source>
        <dbReference type="Proteomes" id="UP000006868"/>
    </source>
</evidence>
<keyword evidence="1" id="KW-0614">Plasmid</keyword>
<reference evidence="1 2" key="1">
    <citation type="journal article" date="2011" name="J. Bacteriol.">
        <title>Complete genome sequence of Paenibacillus polymyxa SC2, a strain of plant growth-promoting Rhizobacterium with broad-spectrum antimicrobial activity.</title>
        <authorList>
            <person name="Ma M."/>
            <person name="Wang C."/>
            <person name="Ding Y."/>
            <person name="Li L."/>
            <person name="Shen D."/>
            <person name="Jiang X."/>
            <person name="Guan D."/>
            <person name="Cao F."/>
            <person name="Chen H."/>
            <person name="Feng R."/>
            <person name="Wang X."/>
            <person name="Ge Y."/>
            <person name="Yao L."/>
            <person name="Bing X."/>
            <person name="Yang X."/>
            <person name="Li J."/>
            <person name="Du B."/>
        </authorList>
    </citation>
    <scope>NUCLEOTIDE SEQUENCE [LARGE SCALE GENOMIC DNA]</scope>
    <source>
        <strain evidence="1 2">SC2</strain>
        <plasmid evidence="2">pSC2</plasmid>
    </source>
</reference>
<geneLocation type="plasmid" evidence="1 2">
    <name>pSC2</name>
</geneLocation>
<dbReference type="Proteomes" id="UP000006868">
    <property type="component" value="Plasmid pSC2"/>
</dbReference>
<accession>E3ELE3</accession>
<sequence>MDHIVVKEHIIHHIHKCGWLSYTQLLRVLAAEGIQVNGFYELKWSAKNLILWEGLSSTVFKALSDLLQEGILEAYPAPMELYRIDEIQLNRPIIFKIPKRKLRHPAMYLTYLRYNPKPTPKVLSFVG</sequence>
<gene>
    <name evidence="1" type="ORF">PPSC2_28305</name>
</gene>
<protein>
    <submittedName>
        <fullName evidence="1">Uncharacterized protein</fullName>
    </submittedName>
</protein>
<dbReference type="AlphaFoldDB" id="E3ELE3"/>
<name>E3ELE3_PAEPS</name>